<dbReference type="EMBL" id="SBLB01000003">
    <property type="protein sequence ID" value="RYC69600.1"/>
    <property type="molecule type" value="Genomic_DNA"/>
</dbReference>
<gene>
    <name evidence="1" type="ORF">EQG79_13435</name>
</gene>
<dbReference type="RefSeq" id="WP_129601792.1">
    <property type="nucleotide sequence ID" value="NZ_SBLB01000003.1"/>
</dbReference>
<dbReference type="AlphaFoldDB" id="A0A4Q2UPR0"/>
<evidence type="ECO:0000313" key="2">
    <source>
        <dbReference type="Proteomes" id="UP000290407"/>
    </source>
</evidence>
<dbReference type="Proteomes" id="UP000290407">
    <property type="component" value="Unassembled WGS sequence"/>
</dbReference>
<evidence type="ECO:0000313" key="1">
    <source>
        <dbReference type="EMBL" id="RYC69600.1"/>
    </source>
</evidence>
<reference evidence="1 2" key="1">
    <citation type="submission" date="2019-01" db="EMBL/GenBank/DDBJ databases">
        <title>Spirosoma flava sp. nov., a propanil-degrading bacterium isolated from herbicide-contaminated soil.</title>
        <authorList>
            <person name="Zhang L."/>
            <person name="Jiang J.-D."/>
        </authorList>
    </citation>
    <scope>NUCLEOTIDE SEQUENCE [LARGE SCALE GENOMIC DNA]</scope>
    <source>
        <strain evidence="1 2">TY50</strain>
    </source>
</reference>
<name>A0A4Q2UPR0_9BACT</name>
<comment type="caution">
    <text evidence="1">The sequence shown here is derived from an EMBL/GenBank/DDBJ whole genome shotgun (WGS) entry which is preliminary data.</text>
</comment>
<sequence length="66" mass="7300">MKTEITIKLCIVFDGDINGYRLQIARNILGVLDTEENKAAIETGHTLVSSIHVTELISDRTLSTLD</sequence>
<accession>A0A4Q2UPR0</accession>
<protein>
    <submittedName>
        <fullName evidence="1">Uncharacterized protein</fullName>
    </submittedName>
</protein>
<organism evidence="1 2">
    <name type="scientific">Spirosoma sordidisoli</name>
    <dbReference type="NCBI Taxonomy" id="2502893"/>
    <lineage>
        <taxon>Bacteria</taxon>
        <taxon>Pseudomonadati</taxon>
        <taxon>Bacteroidota</taxon>
        <taxon>Cytophagia</taxon>
        <taxon>Cytophagales</taxon>
        <taxon>Cytophagaceae</taxon>
        <taxon>Spirosoma</taxon>
    </lineage>
</organism>
<proteinExistence type="predicted"/>
<keyword evidence="2" id="KW-1185">Reference proteome</keyword>